<feature type="region of interest" description="Disordered" evidence="1">
    <location>
        <begin position="1"/>
        <end position="25"/>
    </location>
</feature>
<evidence type="ECO:0000313" key="3">
    <source>
        <dbReference type="Proteomes" id="UP000003789"/>
    </source>
</evidence>
<dbReference type="EMBL" id="AAPH01000057">
    <property type="protein sequence ID" value="EAS40478.1"/>
    <property type="molecule type" value="Genomic_DNA"/>
</dbReference>
<evidence type="ECO:0000313" key="2">
    <source>
        <dbReference type="EMBL" id="EAS40478.1"/>
    </source>
</evidence>
<evidence type="ECO:0000256" key="1">
    <source>
        <dbReference type="SAM" id="MobiDB-lite"/>
    </source>
</evidence>
<protein>
    <submittedName>
        <fullName evidence="2">Uncharacterized protein</fullName>
    </submittedName>
</protein>
<name>Q1YW33_9GAMM</name>
<dbReference type="Proteomes" id="UP000003789">
    <property type="component" value="Unassembled WGS sequence"/>
</dbReference>
<reference evidence="2 3" key="1">
    <citation type="submission" date="2006-03" db="EMBL/GenBank/DDBJ databases">
        <authorList>
            <person name="Bartlett D.H."/>
            <person name="Valle G."/>
            <person name="Lauro F.M."/>
            <person name="Vezzi A."/>
            <person name="Simonato F."/>
            <person name="Eloe E."/>
            <person name="Vitulo N."/>
            <person name="Stratton T.K."/>
            <person name="D'angelo M."/>
            <person name="Ferriera S."/>
            <person name="Johnson J."/>
            <person name="Kravitz S."/>
            <person name="Beeson K."/>
            <person name="Sutton G."/>
            <person name="Rogers Y."/>
            <person name="Friedman R."/>
            <person name="Frazier M."/>
            <person name="Venter J.C."/>
        </authorList>
    </citation>
    <scope>NUCLEOTIDE SEQUENCE [LARGE SCALE GENOMIC DNA]</scope>
    <source>
        <strain evidence="2 3">3TCK</strain>
    </source>
</reference>
<dbReference type="HOGENOM" id="CLU_3419115_0_0_6"/>
<organism evidence="2 3">
    <name type="scientific">Photobacterium profundum 3TCK</name>
    <dbReference type="NCBI Taxonomy" id="314280"/>
    <lineage>
        <taxon>Bacteria</taxon>
        <taxon>Pseudomonadati</taxon>
        <taxon>Pseudomonadota</taxon>
        <taxon>Gammaproteobacteria</taxon>
        <taxon>Vibrionales</taxon>
        <taxon>Vibrionaceae</taxon>
        <taxon>Photobacterium</taxon>
    </lineage>
</organism>
<sequence length="25" mass="2773">MSHVGQIKNGCHELEPPAMRPNQQA</sequence>
<proteinExistence type="predicted"/>
<gene>
    <name evidence="2" type="ORF">P3TCK_17447</name>
</gene>
<accession>Q1YW33</accession>
<dbReference type="AlphaFoldDB" id="Q1YW33"/>
<comment type="caution">
    <text evidence="2">The sequence shown here is derived from an EMBL/GenBank/DDBJ whole genome shotgun (WGS) entry which is preliminary data.</text>
</comment>